<dbReference type="SUPFAM" id="SSF101386">
    <property type="entry name" value="all-alpha NTP pyrophosphatases"/>
    <property type="match status" value="1"/>
</dbReference>
<accession>A0A0F9FRG1</accession>
<dbReference type="Gene3D" id="1.10.287.1080">
    <property type="entry name" value="MazG-like"/>
    <property type="match status" value="1"/>
</dbReference>
<proteinExistence type="predicted"/>
<reference evidence="1" key="1">
    <citation type="journal article" date="2015" name="Nature">
        <title>Complex archaea that bridge the gap between prokaryotes and eukaryotes.</title>
        <authorList>
            <person name="Spang A."/>
            <person name="Saw J.H."/>
            <person name="Jorgensen S.L."/>
            <person name="Zaremba-Niedzwiedzka K."/>
            <person name="Martijn J."/>
            <person name="Lind A.E."/>
            <person name="van Eijk R."/>
            <person name="Schleper C."/>
            <person name="Guy L."/>
            <person name="Ettema T.J."/>
        </authorList>
    </citation>
    <scope>NUCLEOTIDE SEQUENCE</scope>
</reference>
<protein>
    <recommendedName>
        <fullName evidence="2">NTP pyrophosphohydrolase MazG putative catalytic core domain-containing protein</fullName>
    </recommendedName>
</protein>
<evidence type="ECO:0008006" key="2">
    <source>
        <dbReference type="Google" id="ProtNLM"/>
    </source>
</evidence>
<name>A0A0F9FRG1_9ZZZZ</name>
<sequence>MEIEIVQIESHRIAVSKGWWERKCEFPELIALMHSELSEALEAWRDRGYDGWETDDGKPGGVGSELADCVIRIAGACEANQIDLAHCIARKMRYNETRPYRHGGKRV</sequence>
<dbReference type="EMBL" id="LAZR01029315">
    <property type="protein sequence ID" value="KKL59950.1"/>
    <property type="molecule type" value="Genomic_DNA"/>
</dbReference>
<organism evidence="1">
    <name type="scientific">marine sediment metagenome</name>
    <dbReference type="NCBI Taxonomy" id="412755"/>
    <lineage>
        <taxon>unclassified sequences</taxon>
        <taxon>metagenomes</taxon>
        <taxon>ecological metagenomes</taxon>
    </lineage>
</organism>
<dbReference type="AlphaFoldDB" id="A0A0F9FRG1"/>
<evidence type="ECO:0000313" key="1">
    <source>
        <dbReference type="EMBL" id="KKL59950.1"/>
    </source>
</evidence>
<comment type="caution">
    <text evidence="1">The sequence shown here is derived from an EMBL/GenBank/DDBJ whole genome shotgun (WGS) entry which is preliminary data.</text>
</comment>
<dbReference type="CDD" id="cd11542">
    <property type="entry name" value="NTP-PPase_u5"/>
    <property type="match status" value="1"/>
</dbReference>
<gene>
    <name evidence="1" type="ORF">LCGC14_2210210</name>
</gene>